<reference evidence="5" key="1">
    <citation type="submission" date="2016-10" db="EMBL/GenBank/DDBJ databases">
        <authorList>
            <person name="Varghese N."/>
            <person name="Submissions S."/>
        </authorList>
    </citation>
    <scope>NUCLEOTIDE SEQUENCE [LARGE SCALE GENOMIC DNA]</scope>
    <source>
        <strain evidence="5">MPL-11</strain>
    </source>
</reference>
<dbReference type="InterPro" id="IPR029058">
    <property type="entry name" value="AB_hydrolase_fold"/>
</dbReference>
<dbReference type="InterPro" id="IPR012354">
    <property type="entry name" value="Esterase_lipase"/>
</dbReference>
<dbReference type="PIRSF" id="PIRSF017388">
    <property type="entry name" value="Esterase_lipase"/>
    <property type="match status" value="1"/>
</dbReference>
<organism evidence="4 5">
    <name type="scientific">Carnobacterium viridans</name>
    <dbReference type="NCBI Taxonomy" id="174587"/>
    <lineage>
        <taxon>Bacteria</taxon>
        <taxon>Bacillati</taxon>
        <taxon>Bacillota</taxon>
        <taxon>Bacilli</taxon>
        <taxon>Lactobacillales</taxon>
        <taxon>Carnobacteriaceae</taxon>
        <taxon>Carnobacterium</taxon>
    </lineage>
</organism>
<accession>A0A1H1ARV4</accession>
<evidence type="ECO:0000259" key="3">
    <source>
        <dbReference type="Pfam" id="PF12146"/>
    </source>
</evidence>
<dbReference type="InterPro" id="IPR051044">
    <property type="entry name" value="MAG_DAG_Lipase"/>
</dbReference>
<gene>
    <name evidence="4" type="ORF">SAMN04487752_2227</name>
</gene>
<feature type="domain" description="Serine aminopeptidase S33" evidence="3">
    <location>
        <begin position="13"/>
        <end position="225"/>
    </location>
</feature>
<dbReference type="AlphaFoldDB" id="A0A1H1ARV4"/>
<dbReference type="Pfam" id="PF12146">
    <property type="entry name" value="Hydrolase_4"/>
    <property type="match status" value="1"/>
</dbReference>
<proteinExistence type="predicted"/>
<keyword evidence="2" id="KW-0175">Coiled coil</keyword>
<sequence>MAIKSFFFEKGPQAVILMHAYSSTPNDVRMLGRALEKENYTVYAPLFRGHGTMEPEDILDASPKDWIEDAKEAIHFLQEKGYEEIAVFGLSLGGIIASKMVVDKEPILAGGTFCSPVIDFHKNNNVREEFLTFVRILKKKSGYSETDIANRMPEVERKLDNQLNEISELTQSMKAHYNEVTQPIFIAQAGQDEMIDPQVAVAFKEALTQASVVDFHWYENSKHAVTVGVDRKALQEDVSNFLKQLDWNGG</sequence>
<dbReference type="Gene3D" id="3.40.50.1820">
    <property type="entry name" value="alpha/beta hydrolase"/>
    <property type="match status" value="1"/>
</dbReference>
<dbReference type="GO" id="GO:0052689">
    <property type="term" value="F:carboxylic ester hydrolase activity"/>
    <property type="evidence" value="ECO:0007669"/>
    <property type="project" value="InterPro"/>
</dbReference>
<dbReference type="EMBL" id="FNJW01000008">
    <property type="protein sequence ID" value="SDQ42322.1"/>
    <property type="molecule type" value="Genomic_DNA"/>
</dbReference>
<evidence type="ECO:0000313" key="5">
    <source>
        <dbReference type="Proteomes" id="UP000199481"/>
    </source>
</evidence>
<name>A0A1H1ARV4_9LACT</name>
<dbReference type="OrthoDB" id="9800213at2"/>
<feature type="coiled-coil region" evidence="2">
    <location>
        <begin position="152"/>
        <end position="179"/>
    </location>
</feature>
<protein>
    <submittedName>
        <fullName evidence="4">Carboxylesterase</fullName>
    </submittedName>
</protein>
<evidence type="ECO:0000313" key="4">
    <source>
        <dbReference type="EMBL" id="SDQ42322.1"/>
    </source>
</evidence>
<evidence type="ECO:0000256" key="2">
    <source>
        <dbReference type="SAM" id="Coils"/>
    </source>
</evidence>
<dbReference type="PANTHER" id="PTHR11614">
    <property type="entry name" value="PHOSPHOLIPASE-RELATED"/>
    <property type="match status" value="1"/>
</dbReference>
<evidence type="ECO:0000256" key="1">
    <source>
        <dbReference type="PIRSR" id="PIRSR017388-1"/>
    </source>
</evidence>
<dbReference type="RefSeq" id="WP_035021458.1">
    <property type="nucleotide sequence ID" value="NZ_FNJW01000008.1"/>
</dbReference>
<feature type="active site" description="Charge relay system" evidence="1">
    <location>
        <position position="192"/>
    </location>
</feature>
<feature type="active site" description="Nucleophile" evidence="1">
    <location>
        <position position="91"/>
    </location>
</feature>
<dbReference type="InterPro" id="IPR022742">
    <property type="entry name" value="Hydrolase_4"/>
</dbReference>
<dbReference type="Proteomes" id="UP000199481">
    <property type="component" value="Unassembled WGS sequence"/>
</dbReference>
<keyword evidence="5" id="KW-1185">Reference proteome</keyword>
<feature type="active site" description="Charge relay system" evidence="1">
    <location>
        <position position="223"/>
    </location>
</feature>
<dbReference type="SUPFAM" id="SSF53474">
    <property type="entry name" value="alpha/beta-Hydrolases"/>
    <property type="match status" value="1"/>
</dbReference>